<dbReference type="Proteomes" id="UP000002016">
    <property type="component" value="Chromosome"/>
</dbReference>
<dbReference type="SUPFAM" id="SSF51011">
    <property type="entry name" value="Glycosyl hydrolase domain"/>
    <property type="match status" value="1"/>
</dbReference>
<dbReference type="SUPFAM" id="SSF49785">
    <property type="entry name" value="Galactose-binding domain-like"/>
    <property type="match status" value="1"/>
</dbReference>
<evidence type="ECO:0000256" key="4">
    <source>
        <dbReference type="ARBA" id="ARBA00022729"/>
    </source>
</evidence>
<keyword evidence="9" id="KW-1185">Reference proteome</keyword>
<keyword evidence="6" id="KW-0325">Glycoprotein</keyword>
<organism evidence="8 9">
    <name type="scientific">Pseudothermotoga lettingae (strain ATCC BAA-301 / DSM 14385 / NBRC 107922 / TMO)</name>
    <name type="common">Thermotoga lettingae</name>
    <dbReference type="NCBI Taxonomy" id="416591"/>
    <lineage>
        <taxon>Bacteria</taxon>
        <taxon>Thermotogati</taxon>
        <taxon>Thermotogota</taxon>
        <taxon>Thermotogae</taxon>
        <taxon>Thermotogales</taxon>
        <taxon>Thermotogaceae</taxon>
        <taxon>Pseudothermotoga</taxon>
    </lineage>
</organism>
<dbReference type="CAZy" id="GH51">
    <property type="family name" value="Glycoside Hydrolase Family 51"/>
</dbReference>
<dbReference type="Gene3D" id="2.60.120.560">
    <property type="entry name" value="Exo-inulinase, domain 1"/>
    <property type="match status" value="1"/>
</dbReference>
<dbReference type="Pfam" id="PF22848">
    <property type="entry name" value="ASD1_dom"/>
    <property type="match status" value="1"/>
</dbReference>
<dbReference type="GO" id="GO:0046556">
    <property type="term" value="F:alpha-L-arabinofuranosidase activity"/>
    <property type="evidence" value="ECO:0007669"/>
    <property type="project" value="UniProtKB-EC"/>
</dbReference>
<dbReference type="KEGG" id="tle:Tlet_1147"/>
<dbReference type="AlphaFoldDB" id="A8F6C8"/>
<feature type="domain" description="Alpha-L-arabinofuranosidase C-terminal" evidence="7">
    <location>
        <begin position="437"/>
        <end position="788"/>
    </location>
</feature>
<name>A8F6C8_PSELT</name>
<dbReference type="SUPFAM" id="SSF49899">
    <property type="entry name" value="Concanavalin A-like lectins/glucanases"/>
    <property type="match status" value="1"/>
</dbReference>
<dbReference type="InterPro" id="IPR010720">
    <property type="entry name" value="Alpha-L-AF_C"/>
</dbReference>
<evidence type="ECO:0000256" key="6">
    <source>
        <dbReference type="ARBA" id="ARBA00023180"/>
    </source>
</evidence>
<comment type="similarity">
    <text evidence="2">Belongs to the glycosyl hydrolase 51 family.</text>
</comment>
<reference evidence="8 9" key="2">
    <citation type="journal article" date="2009" name="Proc. Natl. Acad. Sci. U.S.A.">
        <title>On the chimeric nature, thermophilic origin, and phylogenetic placement of the Thermotogales.</title>
        <authorList>
            <person name="Zhaxybayeva O."/>
            <person name="Swithers K.S."/>
            <person name="Lapierre P."/>
            <person name="Fournier G.P."/>
            <person name="Bickhart D.M."/>
            <person name="DeBoy R.T."/>
            <person name="Nelson K.E."/>
            <person name="Nesbo C.L."/>
            <person name="Doolittle W.F."/>
            <person name="Gogarten J.P."/>
            <person name="Noll K.M."/>
        </authorList>
    </citation>
    <scope>NUCLEOTIDE SEQUENCE [LARGE SCALE GENOMIC DNA]</scope>
    <source>
        <strain evidence="9">ATCC BAA-301 / DSM 14385 / NBRC 107922 / TMO</strain>
    </source>
</reference>
<comment type="catalytic activity">
    <reaction evidence="1">
        <text>Hydrolysis of terminal non-reducing alpha-L-arabinofuranoside residues in alpha-L-arabinosides.</text>
        <dbReference type="EC" id="3.2.1.55"/>
    </reaction>
</comment>
<dbReference type="InterPro" id="IPR017853">
    <property type="entry name" value="GH"/>
</dbReference>
<dbReference type="InterPro" id="IPR055235">
    <property type="entry name" value="ASD1_cat"/>
</dbReference>
<evidence type="ECO:0000256" key="5">
    <source>
        <dbReference type="ARBA" id="ARBA00022801"/>
    </source>
</evidence>
<dbReference type="Pfam" id="PF06964">
    <property type="entry name" value="Alpha-L-AF_C"/>
    <property type="match status" value="1"/>
</dbReference>
<dbReference type="Gene3D" id="2.60.120.260">
    <property type="entry name" value="Galactose-binding domain-like"/>
    <property type="match status" value="1"/>
</dbReference>
<evidence type="ECO:0000313" key="8">
    <source>
        <dbReference type="EMBL" id="ABV33712.1"/>
    </source>
</evidence>
<dbReference type="eggNOG" id="COG3534">
    <property type="taxonomic scope" value="Bacteria"/>
</dbReference>
<evidence type="ECO:0000256" key="2">
    <source>
        <dbReference type="ARBA" id="ARBA00007186"/>
    </source>
</evidence>
<dbReference type="InterPro" id="IPR051563">
    <property type="entry name" value="Glycosyl_Hydrolase_51"/>
</dbReference>
<dbReference type="PANTHER" id="PTHR31776:SF0">
    <property type="entry name" value="ALPHA-L-ARABINOFURANOSIDASE 1"/>
    <property type="match status" value="1"/>
</dbReference>
<evidence type="ECO:0000259" key="7">
    <source>
        <dbReference type="SMART" id="SM00813"/>
    </source>
</evidence>
<protein>
    <recommendedName>
        <fullName evidence="3">non-reducing end alpha-L-arabinofuranosidase</fullName>
        <ecNumber evidence="3">3.2.1.55</ecNumber>
    </recommendedName>
</protein>
<gene>
    <name evidence="8" type="ordered locus">Tlet_1147</name>
</gene>
<dbReference type="PANTHER" id="PTHR31776">
    <property type="entry name" value="ALPHA-L-ARABINOFURANOSIDASE 1"/>
    <property type="match status" value="1"/>
</dbReference>
<dbReference type="InterPro" id="IPR008979">
    <property type="entry name" value="Galactose-bd-like_sf"/>
</dbReference>
<evidence type="ECO:0000256" key="1">
    <source>
        <dbReference type="ARBA" id="ARBA00001462"/>
    </source>
</evidence>
<evidence type="ECO:0000313" key="9">
    <source>
        <dbReference type="Proteomes" id="UP000002016"/>
    </source>
</evidence>
<keyword evidence="5 8" id="KW-0378">Hydrolase</keyword>
<reference evidence="8 9" key="1">
    <citation type="submission" date="2007-08" db="EMBL/GenBank/DDBJ databases">
        <title>Complete sequence of Thermotoga lettingae TMO.</title>
        <authorList>
            <consortium name="US DOE Joint Genome Institute"/>
            <person name="Copeland A."/>
            <person name="Lucas S."/>
            <person name="Lapidus A."/>
            <person name="Barry K."/>
            <person name="Glavina del Rio T."/>
            <person name="Dalin E."/>
            <person name="Tice H."/>
            <person name="Pitluck S."/>
            <person name="Foster B."/>
            <person name="Bruce D."/>
            <person name="Schmutz J."/>
            <person name="Larimer F."/>
            <person name="Land M."/>
            <person name="Hauser L."/>
            <person name="Kyrpides N."/>
            <person name="Mikhailova N."/>
            <person name="Nelson K."/>
            <person name="Gogarten J.P."/>
            <person name="Noll K."/>
            <person name="Richardson P."/>
        </authorList>
    </citation>
    <scope>NUCLEOTIDE SEQUENCE [LARGE SCALE GENOMIC DNA]</scope>
    <source>
        <strain evidence="9">ATCC BAA-301 / DSM 14385 / NBRC 107922 / TMO</strain>
    </source>
</reference>
<dbReference type="SUPFAM" id="SSF51445">
    <property type="entry name" value="(Trans)glycosidases"/>
    <property type="match status" value="1"/>
</dbReference>
<evidence type="ECO:0000256" key="3">
    <source>
        <dbReference type="ARBA" id="ARBA00012670"/>
    </source>
</evidence>
<accession>A8F6C8</accession>
<dbReference type="OrthoDB" id="9758333at2"/>
<dbReference type="EC" id="3.2.1.55" evidence="3"/>
<keyword evidence="4" id="KW-0732">Signal</keyword>
<sequence length="800" mass="92272" precursor="true">MRRLFCFFAIAVSIFVFSVDYELFIDLDRKGPQISPALYGIFIEDINHGIDGGLYSELVRNRSFEHTNPLEGWLINIEGQANAVIESVDPIGEQNKNYMKISIRDEKSKVILSNAGYDGFSLEKNKNYLFSVFAKGRSKLNIILHNAGIIYANVCLEIDSNNWRKYELELFPAEKCENAVFSIEINEPSDVSLDMISLISPNSWNKIMRNDLVEMLQNLQPGFMRFPGGCLVEGYNLENAYRWKDTIGPVEYRKTKANLWGYYQSYGVGFHEYFLLCEHLSSEPVPVVNAGISCQVRGAQFCPVDQIDEWVQDALDLIEYANGSTSTVWGNKRMINGHEKPFNLKYLGIGNENWGEEYQNRFKIFQQVIKEKYPDIKLIFSCPPEYEGPIFDEAITWAKSNGIQIIDEHIYAPFEWFLANADRYDSYDRNGPKVMIGEYACHVSGRRNNLQAALAEAAFMTGLERNSDVVVMASYAPLFNRVGWSQWTPDLIWFDASRVYGTPSYYVQKMFSTNPGDVIIYSILSPEDQPIISGMAGLGSWKTQVEFDHIKISNFEKILLYDDFAKNEKTWQSYRGIWKIDNGVLKQTSLGEDRRAYFGEKNWTDYAIEVRARKISGTEGFLVFFGVKDDQNYYCWNIGGWNNSISAVQKSINGEKMILAGTKPLKIDTNKWYDIRIELNGENIKCYLNRQLIHDINDFYQYKPLYQVCSYDYESGDIILKVVNPWPNDKTVKIEFNRKINLHHTRTITITSNSYADENSFIAPENVFPYAFISEPENPFIYIFKKYSVTILRMNVNDNQ</sequence>
<dbReference type="SMART" id="SM00813">
    <property type="entry name" value="Alpha-L-AF_C"/>
    <property type="match status" value="1"/>
</dbReference>
<keyword evidence="8" id="KW-0326">Glycosidase</keyword>
<dbReference type="EMBL" id="CP000812">
    <property type="protein sequence ID" value="ABV33712.1"/>
    <property type="molecule type" value="Genomic_DNA"/>
</dbReference>
<dbReference type="RefSeq" id="WP_012003193.1">
    <property type="nucleotide sequence ID" value="NC_009828.1"/>
</dbReference>
<dbReference type="STRING" id="416591.Tlet_1147"/>
<proteinExistence type="inferred from homology"/>
<dbReference type="Gene3D" id="3.20.20.80">
    <property type="entry name" value="Glycosidases"/>
    <property type="match status" value="1"/>
</dbReference>
<dbReference type="HOGENOM" id="CLU_010060_2_0_0"/>
<dbReference type="GO" id="GO:0046373">
    <property type="term" value="P:L-arabinose metabolic process"/>
    <property type="evidence" value="ECO:0007669"/>
    <property type="project" value="InterPro"/>
</dbReference>
<dbReference type="InterPro" id="IPR013320">
    <property type="entry name" value="ConA-like_dom_sf"/>
</dbReference>